<protein>
    <submittedName>
        <fullName evidence="4">Molybdopterin dehydrogenase</fullName>
    </submittedName>
</protein>
<dbReference type="AlphaFoldDB" id="A0A916VF39"/>
<dbReference type="SUPFAM" id="SSF56176">
    <property type="entry name" value="FAD-binding/transporter-associated domain-like"/>
    <property type="match status" value="1"/>
</dbReference>
<accession>A0A916VF39</accession>
<dbReference type="Pfam" id="PF00941">
    <property type="entry name" value="FAD_binding_5"/>
    <property type="match status" value="1"/>
</dbReference>
<dbReference type="InterPro" id="IPR016169">
    <property type="entry name" value="FAD-bd_PCMH_sub2"/>
</dbReference>
<dbReference type="PROSITE" id="PS51387">
    <property type="entry name" value="FAD_PCMH"/>
    <property type="match status" value="1"/>
</dbReference>
<dbReference type="Gene3D" id="3.30.465.10">
    <property type="match status" value="1"/>
</dbReference>
<comment type="caution">
    <text evidence="4">The sequence shown here is derived from an EMBL/GenBank/DDBJ whole genome shotgun (WGS) entry which is preliminary data.</text>
</comment>
<dbReference type="InterPro" id="IPR051312">
    <property type="entry name" value="Diverse_Substr_Oxidored"/>
</dbReference>
<reference evidence="4" key="1">
    <citation type="submission" date="2020-06" db="EMBL/GenBank/DDBJ databases">
        <title>Characterization of fructooligosaccharide metabolism and fructooligosaccharide-degrading enzymes in human commensal butyrate producers.</title>
        <authorList>
            <person name="Tanno H."/>
            <person name="Fujii T."/>
            <person name="Hirano K."/>
            <person name="Maeno S."/>
            <person name="Tonozuka T."/>
            <person name="Sakamoto M."/>
            <person name="Ohkuma M."/>
            <person name="Tochio T."/>
            <person name="Endo A."/>
        </authorList>
    </citation>
    <scope>NUCLEOTIDE SEQUENCE</scope>
    <source>
        <strain evidence="4">JCM 17466</strain>
    </source>
</reference>
<dbReference type="PANTHER" id="PTHR42659">
    <property type="entry name" value="XANTHINE DEHYDROGENASE SUBUNIT C-RELATED"/>
    <property type="match status" value="1"/>
</dbReference>
<dbReference type="GO" id="GO:0071949">
    <property type="term" value="F:FAD binding"/>
    <property type="evidence" value="ECO:0007669"/>
    <property type="project" value="InterPro"/>
</dbReference>
<proteinExistence type="predicted"/>
<keyword evidence="2" id="KW-0560">Oxidoreductase</keyword>
<dbReference type="EMBL" id="BLYI01000062">
    <property type="protein sequence ID" value="GFO86437.1"/>
    <property type="molecule type" value="Genomic_DNA"/>
</dbReference>
<name>A0A916VF39_9FIRM</name>
<dbReference type="Proteomes" id="UP000613208">
    <property type="component" value="Unassembled WGS sequence"/>
</dbReference>
<keyword evidence="5" id="KW-1185">Reference proteome</keyword>
<keyword evidence="1" id="KW-0285">Flavoprotein</keyword>
<sequence length="266" mass="29818">MLKIKNYVKAESLEQAYELNQKKSTCILGGMLWLKMSSRSFQTAVDLSGLGLDQIEETEEEFSIGAMVTLRQMEKHEGLNRFSDNAAAESVKSIVGVQFRNLATVGGSIFGRFGFSDVLTFFLALDTYVELYHGGIIPLEQFAKQPYDRDILIRLIVKKTKADCVYLSYRNTKTDFPVVTCAISSLDGKGCAVIGARPGRAQRIELPDAWREMITQEEGREKLAEQTAARMTFGSNMRASAQYREQLAKVLLKRGLKQFAEERSGN</sequence>
<evidence type="ECO:0000256" key="1">
    <source>
        <dbReference type="ARBA" id="ARBA00022630"/>
    </source>
</evidence>
<dbReference type="SUPFAM" id="SSF55447">
    <property type="entry name" value="CO dehydrogenase flavoprotein C-terminal domain-like"/>
    <property type="match status" value="1"/>
</dbReference>
<organism evidence="4 5">
    <name type="scientific">Anaerostipes butyraticus</name>
    <dbReference type="NCBI Taxonomy" id="645466"/>
    <lineage>
        <taxon>Bacteria</taxon>
        <taxon>Bacillati</taxon>
        <taxon>Bacillota</taxon>
        <taxon>Clostridia</taxon>
        <taxon>Lachnospirales</taxon>
        <taxon>Lachnospiraceae</taxon>
        <taxon>Anaerostipes</taxon>
    </lineage>
</organism>
<evidence type="ECO:0000313" key="4">
    <source>
        <dbReference type="EMBL" id="GFO86437.1"/>
    </source>
</evidence>
<dbReference type="InterPro" id="IPR036683">
    <property type="entry name" value="CO_DH_flav_C_dom_sf"/>
</dbReference>
<dbReference type="GO" id="GO:0016491">
    <property type="term" value="F:oxidoreductase activity"/>
    <property type="evidence" value="ECO:0007669"/>
    <property type="project" value="UniProtKB-KW"/>
</dbReference>
<dbReference type="PANTHER" id="PTHR42659:SF9">
    <property type="entry name" value="XANTHINE DEHYDROGENASE FAD-BINDING SUBUNIT XDHB-RELATED"/>
    <property type="match status" value="1"/>
</dbReference>
<dbReference type="SMART" id="SM01092">
    <property type="entry name" value="CO_deh_flav_C"/>
    <property type="match status" value="1"/>
</dbReference>
<dbReference type="InterPro" id="IPR036318">
    <property type="entry name" value="FAD-bd_PCMH-like_sf"/>
</dbReference>
<feature type="domain" description="FAD-binding PCMH-type" evidence="3">
    <location>
        <begin position="1"/>
        <end position="162"/>
    </location>
</feature>
<dbReference type="InterPro" id="IPR016166">
    <property type="entry name" value="FAD-bd_PCMH"/>
</dbReference>
<evidence type="ECO:0000256" key="2">
    <source>
        <dbReference type="ARBA" id="ARBA00023002"/>
    </source>
</evidence>
<evidence type="ECO:0000313" key="5">
    <source>
        <dbReference type="Proteomes" id="UP000613208"/>
    </source>
</evidence>
<evidence type="ECO:0000259" key="3">
    <source>
        <dbReference type="PROSITE" id="PS51387"/>
    </source>
</evidence>
<dbReference type="Gene3D" id="3.30.390.50">
    <property type="entry name" value="CO dehydrogenase flavoprotein, C-terminal domain"/>
    <property type="match status" value="1"/>
</dbReference>
<dbReference type="InterPro" id="IPR002346">
    <property type="entry name" value="Mopterin_DH_FAD-bd"/>
</dbReference>
<dbReference type="InterPro" id="IPR005107">
    <property type="entry name" value="CO_DH_flav_C"/>
</dbReference>
<gene>
    <name evidence="4" type="primary">xdhB</name>
    <name evidence="4" type="ORF">ANBU17_27840</name>
</gene>
<dbReference type="RefSeq" id="WP_201312074.1">
    <property type="nucleotide sequence ID" value="NZ_BLYI01000062.1"/>
</dbReference>